<evidence type="ECO:0008006" key="4">
    <source>
        <dbReference type="Google" id="ProtNLM"/>
    </source>
</evidence>
<evidence type="ECO:0000313" key="2">
    <source>
        <dbReference type="EMBL" id="AXR01686.1"/>
    </source>
</evidence>
<dbReference type="EMBL" id="CP031761">
    <property type="protein sequence ID" value="AXR01686.1"/>
    <property type="molecule type" value="Genomic_DNA"/>
</dbReference>
<organism evidence="2 3">
    <name type="scientific">Pseudoalteromonas piscicida</name>
    <dbReference type="NCBI Taxonomy" id="43662"/>
    <lineage>
        <taxon>Bacteria</taxon>
        <taxon>Pseudomonadati</taxon>
        <taxon>Pseudomonadota</taxon>
        <taxon>Gammaproteobacteria</taxon>
        <taxon>Alteromonadales</taxon>
        <taxon>Pseudoalteromonadaceae</taxon>
        <taxon>Pseudoalteromonas</taxon>
    </lineage>
</organism>
<feature type="signal peptide" evidence="1">
    <location>
        <begin position="1"/>
        <end position="21"/>
    </location>
</feature>
<reference evidence="2 3" key="1">
    <citation type="submission" date="2018-08" db="EMBL/GenBank/DDBJ databases">
        <title>Whole Genome Sequences of Two Pseudoalteromonas piscicida Strains, DE1-A and DE2-A, which Exhibit Strong Antibacterial Activity against Vibrio vulnificus.</title>
        <authorList>
            <person name="Richards G.P."/>
            <person name="Needleman D.S."/>
            <person name="Watson M.A."/>
            <person name="Polson S.W."/>
        </authorList>
    </citation>
    <scope>NUCLEOTIDE SEQUENCE [LARGE SCALE GENOMIC DNA]</scope>
    <source>
        <strain evidence="2 3">DE2-A</strain>
    </source>
</reference>
<feature type="chain" id="PRO_5042133870" description="DUF4476 domain-containing protein" evidence="1">
    <location>
        <begin position="22"/>
        <end position="191"/>
    </location>
</feature>
<dbReference type="AlphaFoldDB" id="A0AAD0W3L5"/>
<name>A0AAD0W3L5_PSEO7</name>
<keyword evidence="1" id="KW-0732">Signal</keyword>
<evidence type="ECO:0000313" key="3">
    <source>
        <dbReference type="Proteomes" id="UP000258102"/>
    </source>
</evidence>
<accession>A0AAD0W3L5</accession>
<protein>
    <recommendedName>
        <fullName evidence="4">DUF4476 domain-containing protein</fullName>
    </recommendedName>
</protein>
<dbReference type="Proteomes" id="UP000258102">
    <property type="component" value="Chromosome 1"/>
</dbReference>
<proteinExistence type="predicted"/>
<gene>
    <name evidence="2" type="ORF">D0511_06070</name>
</gene>
<dbReference type="RefSeq" id="WP_088531158.1">
    <property type="nucleotide sequence ID" value="NZ_CP021646.1"/>
</dbReference>
<evidence type="ECO:0000256" key="1">
    <source>
        <dbReference type="SAM" id="SignalP"/>
    </source>
</evidence>
<dbReference type="KEGG" id="ppis:B1L02_11680"/>
<sequence length="191" mass="21831">MKHLVLGIVAAAAISIFNVKASEAYTEIYNKLPLSESEFSSLQSKFDLKSSEQIMMIELLSSYNSLHKRRMSCRAVDNTITAKQMDALNIDKKHYVTVLFYVDSLNKSRCELAEYEHFLRSLAVNLVAQKDPKSIGLINSMNILSSRLYGDFREFKAEFNLLPEQVREAALNADYLKKNFRLFDTLDDVAE</sequence>